<sequence length="237" mass="25162">MIPYRTIMATGRPAYRDFVLADAPYAYYRFEPATGTLAADETAARRDATCQGEIQFSEPGLVAGSVAALRFGGKAAYLDVPFALDPTASAVTFEAWILTPATLPENGRQTLLAQRDGSTAGRRWLYIDAGNHDQLGTNSLNTALGGAPSATGVVTAAATRYHLVLEITPEKWRLYGNGQAQKSGEVTPETATGAFVVGTDPSLTQEPFQGAIDEIAFYTHALGGARVKAHYDASNQG</sequence>
<dbReference type="EMBL" id="AAOF01000002">
    <property type="protein sequence ID" value="EAR22913.1"/>
    <property type="molecule type" value="Genomic_DNA"/>
</dbReference>
<dbReference type="Proteomes" id="UP000003374">
    <property type="component" value="Unassembled WGS sequence"/>
</dbReference>
<reference evidence="1 2" key="1">
    <citation type="submission" date="2006-02" db="EMBL/GenBank/DDBJ databases">
        <authorList>
            <person name="Waterbury J."/>
            <person name="Ferriera S."/>
            <person name="Johnson J."/>
            <person name="Kravitz S."/>
            <person name="Halpern A."/>
            <person name="Remington K."/>
            <person name="Beeson K."/>
            <person name="Tran B."/>
            <person name="Rogers Y.-H."/>
            <person name="Friedman R."/>
            <person name="Venter J.C."/>
        </authorList>
    </citation>
    <scope>NUCLEOTIDE SEQUENCE [LARGE SCALE GENOMIC DNA]</scope>
    <source>
        <strain evidence="1 2">Nb-231</strain>
    </source>
</reference>
<accession>A4BNW4</accession>
<dbReference type="HOGENOM" id="CLU_1060398_0_0_6"/>
<organism evidence="1 2">
    <name type="scientific">Nitrococcus mobilis Nb-231</name>
    <dbReference type="NCBI Taxonomy" id="314278"/>
    <lineage>
        <taxon>Bacteria</taxon>
        <taxon>Pseudomonadati</taxon>
        <taxon>Pseudomonadota</taxon>
        <taxon>Gammaproteobacteria</taxon>
        <taxon>Chromatiales</taxon>
        <taxon>Ectothiorhodospiraceae</taxon>
        <taxon>Nitrococcus</taxon>
    </lineage>
</organism>
<proteinExistence type="predicted"/>
<dbReference type="Pfam" id="PF13385">
    <property type="entry name" value="Laminin_G_3"/>
    <property type="match status" value="1"/>
</dbReference>
<comment type="caution">
    <text evidence="1">The sequence shown here is derived from an EMBL/GenBank/DDBJ whole genome shotgun (WGS) entry which is preliminary data.</text>
</comment>
<protein>
    <recommendedName>
        <fullName evidence="3">LamG-like jellyroll fold domain-containing protein</fullName>
    </recommendedName>
</protein>
<dbReference type="eggNOG" id="COG3209">
    <property type="taxonomic scope" value="Bacteria"/>
</dbReference>
<name>A4BNW4_9GAMM</name>
<evidence type="ECO:0000313" key="1">
    <source>
        <dbReference type="EMBL" id="EAR22913.1"/>
    </source>
</evidence>
<dbReference type="AlphaFoldDB" id="A4BNW4"/>
<evidence type="ECO:0008006" key="3">
    <source>
        <dbReference type="Google" id="ProtNLM"/>
    </source>
</evidence>
<dbReference type="Gene3D" id="2.60.120.200">
    <property type="match status" value="1"/>
</dbReference>
<dbReference type="STRING" id="314278.NB231_10683"/>
<dbReference type="OrthoDB" id="9801455at2"/>
<dbReference type="RefSeq" id="WP_005002385.1">
    <property type="nucleotide sequence ID" value="NZ_CH672427.1"/>
</dbReference>
<dbReference type="SUPFAM" id="SSF49899">
    <property type="entry name" value="Concanavalin A-like lectins/glucanases"/>
    <property type="match status" value="1"/>
</dbReference>
<gene>
    <name evidence="1" type="ORF">NB231_10683</name>
</gene>
<evidence type="ECO:0000313" key="2">
    <source>
        <dbReference type="Proteomes" id="UP000003374"/>
    </source>
</evidence>
<keyword evidence="2" id="KW-1185">Reference proteome</keyword>
<dbReference type="InterPro" id="IPR013320">
    <property type="entry name" value="ConA-like_dom_sf"/>
</dbReference>